<reference evidence="1 2" key="1">
    <citation type="submission" date="2021-07" db="EMBL/GenBank/DDBJ databases">
        <title>The Aristolochia fimbriata genome: insights into angiosperm evolution, floral development and chemical biosynthesis.</title>
        <authorList>
            <person name="Jiao Y."/>
        </authorList>
    </citation>
    <scope>NUCLEOTIDE SEQUENCE [LARGE SCALE GENOMIC DNA]</scope>
    <source>
        <strain evidence="1">IBCAS-2021</strain>
        <tissue evidence="1">Leaf</tissue>
    </source>
</reference>
<sequence>MAAPSVILTSGLRAFDHTMTVGGESVLTLALYMEGDASRLTYCPSGESVFGGHAVKPPSSLVDRSLPYRSLSRPLATDDRVFFLPCLDSSENEDVAVGPETFALQSASRLANQPLLPRTFEDQLMGGAVERTLYALDTTLDTPIPFLYEWTILLLGRCNHILRSAGVYYGLWASIFQYNCDASVVRAFLDASSTETNTLVTCQAAWVAFWFRTEDNVVPVSIHGQHGMLFTEKVRPLVESERP</sequence>
<protein>
    <submittedName>
        <fullName evidence="1">Uncharacterized protein</fullName>
    </submittedName>
</protein>
<keyword evidence="2" id="KW-1185">Reference proteome</keyword>
<organism evidence="1 2">
    <name type="scientific">Aristolochia fimbriata</name>
    <name type="common">White veined hardy Dutchman's pipe vine</name>
    <dbReference type="NCBI Taxonomy" id="158543"/>
    <lineage>
        <taxon>Eukaryota</taxon>
        <taxon>Viridiplantae</taxon>
        <taxon>Streptophyta</taxon>
        <taxon>Embryophyta</taxon>
        <taxon>Tracheophyta</taxon>
        <taxon>Spermatophyta</taxon>
        <taxon>Magnoliopsida</taxon>
        <taxon>Magnoliidae</taxon>
        <taxon>Piperales</taxon>
        <taxon>Aristolochiaceae</taxon>
        <taxon>Aristolochia</taxon>
    </lineage>
</organism>
<dbReference type="EMBL" id="JAINDJ010000004">
    <property type="protein sequence ID" value="KAG9450322.1"/>
    <property type="molecule type" value="Genomic_DNA"/>
</dbReference>
<evidence type="ECO:0000313" key="1">
    <source>
        <dbReference type="EMBL" id="KAG9450322.1"/>
    </source>
</evidence>
<comment type="caution">
    <text evidence="1">The sequence shown here is derived from an EMBL/GenBank/DDBJ whole genome shotgun (WGS) entry which is preliminary data.</text>
</comment>
<evidence type="ECO:0000313" key="2">
    <source>
        <dbReference type="Proteomes" id="UP000825729"/>
    </source>
</evidence>
<gene>
    <name evidence="1" type="ORF">H6P81_010287</name>
</gene>
<dbReference type="Proteomes" id="UP000825729">
    <property type="component" value="Unassembled WGS sequence"/>
</dbReference>
<proteinExistence type="predicted"/>
<accession>A0AAV7ENC7</accession>
<name>A0AAV7ENC7_ARIFI</name>
<dbReference type="AlphaFoldDB" id="A0AAV7ENC7"/>